<dbReference type="InterPro" id="IPR015816">
    <property type="entry name" value="Vitellinogen_b-sht_N"/>
</dbReference>
<feature type="domain" description="Vitellogenin" evidence="7">
    <location>
        <begin position="21"/>
        <end position="761"/>
    </location>
</feature>
<evidence type="ECO:0000259" key="8">
    <source>
        <dbReference type="PROSITE" id="PS51233"/>
    </source>
</evidence>
<protein>
    <submittedName>
        <fullName evidence="9">Vitellogenin-1</fullName>
    </submittedName>
</protein>
<evidence type="ECO:0000256" key="5">
    <source>
        <dbReference type="PROSITE-ProRule" id="PRU00557"/>
    </source>
</evidence>
<keyword evidence="1 6" id="KW-0732">Signal</keyword>
<dbReference type="Pfam" id="PF01347">
    <property type="entry name" value="Vitellogenin_N"/>
    <property type="match status" value="1"/>
</dbReference>
<dbReference type="PANTHER" id="PTHR23345">
    <property type="entry name" value="VITELLOGENIN-RELATED"/>
    <property type="match status" value="1"/>
</dbReference>
<dbReference type="FunFam" id="1.25.10.20:FF:000003">
    <property type="entry name" value="Vitellogenin C"/>
    <property type="match status" value="1"/>
</dbReference>
<dbReference type="Gene3D" id="2.30.230.10">
    <property type="entry name" value="Lipovitellin, beta-sheet shell regions, chain A"/>
    <property type="match status" value="1"/>
</dbReference>
<feature type="chain" id="PRO_5007422830" evidence="6">
    <location>
        <begin position="21"/>
        <end position="1615"/>
    </location>
</feature>
<dbReference type="InterPro" id="IPR015255">
    <property type="entry name" value="Vitellinogen_open_b-sht"/>
</dbReference>
<evidence type="ECO:0000259" key="7">
    <source>
        <dbReference type="PROSITE" id="PS51211"/>
    </source>
</evidence>
<keyword evidence="2" id="KW-0758">Storage protein</keyword>
<accession>A0A0P5MZ49</accession>
<dbReference type="PANTHER" id="PTHR23345:SF15">
    <property type="entry name" value="VITELLOGENIN 1-RELATED"/>
    <property type="match status" value="1"/>
</dbReference>
<organism evidence="9">
    <name type="scientific">Daphnia magna</name>
    <dbReference type="NCBI Taxonomy" id="35525"/>
    <lineage>
        <taxon>Eukaryota</taxon>
        <taxon>Metazoa</taxon>
        <taxon>Ecdysozoa</taxon>
        <taxon>Arthropoda</taxon>
        <taxon>Crustacea</taxon>
        <taxon>Branchiopoda</taxon>
        <taxon>Diplostraca</taxon>
        <taxon>Cladocera</taxon>
        <taxon>Anomopoda</taxon>
        <taxon>Daphniidae</taxon>
        <taxon>Daphnia</taxon>
    </lineage>
</organism>
<evidence type="ECO:0000313" key="9">
    <source>
        <dbReference type="EMBL" id="JAN64037.1"/>
    </source>
</evidence>
<proteinExistence type="predicted"/>
<dbReference type="InterPro" id="IPR001747">
    <property type="entry name" value="Vitellogenin_N"/>
</dbReference>
<feature type="signal peptide" evidence="6">
    <location>
        <begin position="1"/>
        <end position="20"/>
    </location>
</feature>
<dbReference type="PROSITE" id="PS51233">
    <property type="entry name" value="VWFD"/>
    <property type="match status" value="1"/>
</dbReference>
<dbReference type="Pfam" id="PF09172">
    <property type="entry name" value="Vit_open_b-sht"/>
    <property type="match status" value="1"/>
</dbReference>
<reference evidence="9" key="1">
    <citation type="submission" date="2015-10" db="EMBL/GenBank/DDBJ databases">
        <title>EvidentialGene: Evidence-directed Construction of Complete mRNA Transcriptomes without Genomes.</title>
        <authorList>
            <person name="Gilbert D.G."/>
        </authorList>
    </citation>
    <scope>NUCLEOTIDE SEQUENCE</scope>
</reference>
<dbReference type="InterPro" id="IPR011030">
    <property type="entry name" value="Lipovitellin_superhlx_dom"/>
</dbReference>
<evidence type="ECO:0000256" key="6">
    <source>
        <dbReference type="SAM" id="SignalP"/>
    </source>
</evidence>
<dbReference type="SMART" id="SM01169">
    <property type="entry name" value="DUF1943"/>
    <property type="match status" value="1"/>
</dbReference>
<dbReference type="SMART" id="SM00216">
    <property type="entry name" value="VWD"/>
    <property type="match status" value="1"/>
</dbReference>
<dbReference type="Pfam" id="PF00094">
    <property type="entry name" value="VWD"/>
    <property type="match status" value="1"/>
</dbReference>
<name>A0A0P5MZ49_9CRUS</name>
<dbReference type="PROSITE" id="PS51211">
    <property type="entry name" value="VITELLOGENIN"/>
    <property type="match status" value="1"/>
</dbReference>
<dbReference type="Gene3D" id="2.20.80.10">
    <property type="entry name" value="Lipovitellin-phosvitin complex, chain A, domain 4"/>
    <property type="match status" value="1"/>
</dbReference>
<dbReference type="EMBL" id="GDIQ01030700">
    <property type="protein sequence ID" value="JAN64037.1"/>
    <property type="molecule type" value="Transcribed_RNA"/>
</dbReference>
<dbReference type="Gene3D" id="1.25.10.20">
    <property type="entry name" value="Vitellinogen, superhelical"/>
    <property type="match status" value="1"/>
</dbReference>
<sequence>MIKIQLSLLVFSTLLYLTLGWEPGTQYVYKYVGRSIAGIYKFKLQNAIIELRSRVIIQSIDENTLIVKLTETAIQREGNCLVDGYTIGKDGDFENLINNEKDEIPNSEMLTAPFVISHNKGSITELKIDADEPLWIINIKKSIASQWQLDITGVRHDGPPPNWQSISKGGESTTFSVFEDSIKGDCTTMIDVDRLTRSQVFNSDAFQLGSFDAICKDMPVYHIAKTRDYNRCKSNPVWFSANPGSHDCEFDKGNCGSFMHRTAMVKYVACGESISKLTVVNIYGFSDLMVQPFATKTEELLNSVITSWSIEKKEGITSFFGSLTSLKRHTSLSYVFDDFQQLNHNGTPAQPNLVDAYIKSPMAVPILHKNIVDALRVVGRNLKETAFEEKWKDIIERLAIIGRILPMFSLDELKSLWQEIKTLDYIIVTFFVDCVVQSGSNPAVMLIKELVETEQITGPKATWALAAIGYFAKTPTRELLRELMSLLKSGPVQSNKAVMQTTMVTVADLLNAVCGSPFKAAKRFPVSTLGEFCNRKDGVIIDEFLPWLTGELESSQNTVDRIVILTAFGSLGVEEIVPILLPVIRGTPGKFDETAERVRAILSLHRVVFTIPEKIHPILANLASSITERPEVRMASLSLLLMSNAPQTYWKKFAGGTWFDPDHQVATFTHNLINSLTKIPPSSPLLKELIKKATIAWPMVKPASTDQSFFFPDIRSSHLDEGIAVMIHNPTYRVSHEQWPVFMANRYFYQLGPLSAEVLSVYLWNYNMSDVWQNVWNKIYLGSTTSKGDNIEKLKAIWDELNVTPRPADKRAGLLHFNLMGSINRFIDLEELGKSIPALLASIAKYQNKPYEVSVSKYRMLAEYNVRFPTELGLPMRFLATLPLLMSAQGSLKGDGKGEMKSCINAEFSLKLSSEIRVDIPFNGKFIATGVDVRVDFLPPSDLNFSYKVPGQIKMTWIPEKKLKPFFYYHVLPYTITSDLAKSLTPILEDHGIKNIVLVDKPIAHRLPIGGRYGVNIQLAEIVHMVNSDKMVWWQWFQKWNFNGLFNLGFVPLELRGRHHALFYDPSGTHARSVTVYFQYQHATKSSKNTRIYESGSSESKAAVEPDLISPVVPEFCPVLGRLFKNLECGSAHLLRAGIITEQKNGTFIHFNLIAGLSKDTWNTKDFTDIQIEKYASGNVPATKEFNYSICYTSNRTWNNPNAYGFSKNVLELNDEKKITFGENCNQSGIRLTTKAYRDRETANAASESQQCLKNHTILSLYVSPECTEAQRSDQTYNNYELIAETENLSENANYWINTARQWIIYKLYPFTVKHIQGQSNAANRSTVTIKRDFNTGTSNITFIRPTETVVAVNVRTGDETVNQWARFSPLIFAYSKIFYPLNAGRNFIREASRLSSGGISEAKCVIGHDKVHTYDDVFYNYTINDCPHVLMTDCRKESMIAVLAREGDQGKIVTVINGQDIIELNPTGDVTVNEGKTVYTSLRDRGRIEIRSPGSKAILAVIYKQDGHLIMEMKHLNLIIRIHSSEMELSAPQHLRGRVCGLCGDFNQQTLGEFKTPDRCVVSTGDLMAASFKLKSEWNCSPINNEISRRLKKETEVCQSADQFNHVQLLDDLK</sequence>
<dbReference type="SMART" id="SM00638">
    <property type="entry name" value="LPD_N"/>
    <property type="match status" value="1"/>
</dbReference>
<dbReference type="InterPro" id="IPR050733">
    <property type="entry name" value="Vitellogenin/Apolipophorin"/>
</dbReference>
<dbReference type="InterPro" id="IPR001846">
    <property type="entry name" value="VWF_type-D"/>
</dbReference>
<comment type="caution">
    <text evidence="5">Lacks conserved residue(s) required for the propagation of feature annotation.</text>
</comment>
<dbReference type="OrthoDB" id="160294at2759"/>
<dbReference type="GO" id="GO:0005319">
    <property type="term" value="F:lipid transporter activity"/>
    <property type="evidence" value="ECO:0007669"/>
    <property type="project" value="InterPro"/>
</dbReference>
<feature type="domain" description="VWFD" evidence="8">
    <location>
        <begin position="1403"/>
        <end position="1582"/>
    </location>
</feature>
<evidence type="ECO:0000256" key="2">
    <source>
        <dbReference type="ARBA" id="ARBA00022761"/>
    </source>
</evidence>
<evidence type="ECO:0000256" key="4">
    <source>
        <dbReference type="ARBA" id="ARBA00023180"/>
    </source>
</evidence>
<evidence type="ECO:0000256" key="3">
    <source>
        <dbReference type="ARBA" id="ARBA00023157"/>
    </source>
</evidence>
<dbReference type="SUPFAM" id="SSF48431">
    <property type="entry name" value="Lipovitellin-phosvitin complex, superhelical domain"/>
    <property type="match status" value="1"/>
</dbReference>
<keyword evidence="3" id="KW-1015">Disulfide bond</keyword>
<evidence type="ECO:0000256" key="1">
    <source>
        <dbReference type="ARBA" id="ARBA00022729"/>
    </source>
</evidence>
<dbReference type="InterPro" id="IPR015819">
    <property type="entry name" value="Lipid_transp_b-sht_shell"/>
</dbReference>
<dbReference type="EMBL" id="GDIQ01035050">
    <property type="protein sequence ID" value="JAN59687.1"/>
    <property type="molecule type" value="Transcribed_RNA"/>
</dbReference>
<keyword evidence="4" id="KW-0325">Glycoprotein</keyword>
<dbReference type="GO" id="GO:0045735">
    <property type="term" value="F:nutrient reservoir activity"/>
    <property type="evidence" value="ECO:0007669"/>
    <property type="project" value="UniProtKB-KW"/>
</dbReference>
<dbReference type="SUPFAM" id="SSF56968">
    <property type="entry name" value="Lipovitellin-phosvitin complex, beta-sheet shell regions"/>
    <property type="match status" value="2"/>
</dbReference>